<keyword evidence="1" id="KW-1133">Transmembrane helix</keyword>
<name>A0AAP0G092_9ASPA</name>
<gene>
    <name evidence="2" type="ORF">KSP39_PZI016293</name>
</gene>
<keyword evidence="1" id="KW-0812">Transmembrane</keyword>
<evidence type="ECO:0000256" key="1">
    <source>
        <dbReference type="SAM" id="Phobius"/>
    </source>
</evidence>
<reference evidence="2 3" key="1">
    <citation type="journal article" date="2022" name="Nat. Plants">
        <title>Genomes of leafy and leafless Platanthera orchids illuminate the evolution of mycoheterotrophy.</title>
        <authorList>
            <person name="Li M.H."/>
            <person name="Liu K.W."/>
            <person name="Li Z."/>
            <person name="Lu H.C."/>
            <person name="Ye Q.L."/>
            <person name="Zhang D."/>
            <person name="Wang J.Y."/>
            <person name="Li Y.F."/>
            <person name="Zhong Z.M."/>
            <person name="Liu X."/>
            <person name="Yu X."/>
            <person name="Liu D.K."/>
            <person name="Tu X.D."/>
            <person name="Liu B."/>
            <person name="Hao Y."/>
            <person name="Liao X.Y."/>
            <person name="Jiang Y.T."/>
            <person name="Sun W.H."/>
            <person name="Chen J."/>
            <person name="Chen Y.Q."/>
            <person name="Ai Y."/>
            <person name="Zhai J.W."/>
            <person name="Wu S.S."/>
            <person name="Zhou Z."/>
            <person name="Hsiao Y.Y."/>
            <person name="Wu W.L."/>
            <person name="Chen Y.Y."/>
            <person name="Lin Y.F."/>
            <person name="Hsu J.L."/>
            <person name="Li C.Y."/>
            <person name="Wang Z.W."/>
            <person name="Zhao X."/>
            <person name="Zhong W.Y."/>
            <person name="Ma X.K."/>
            <person name="Ma L."/>
            <person name="Huang J."/>
            <person name="Chen G.Z."/>
            <person name="Huang M.Z."/>
            <person name="Huang L."/>
            <person name="Peng D.H."/>
            <person name="Luo Y.B."/>
            <person name="Zou S.Q."/>
            <person name="Chen S.P."/>
            <person name="Lan S."/>
            <person name="Tsai W.C."/>
            <person name="Van de Peer Y."/>
            <person name="Liu Z.J."/>
        </authorList>
    </citation>
    <scope>NUCLEOTIDE SEQUENCE [LARGE SCALE GENOMIC DNA]</scope>
    <source>
        <strain evidence="2">Lor287</strain>
    </source>
</reference>
<evidence type="ECO:0000313" key="3">
    <source>
        <dbReference type="Proteomes" id="UP001418222"/>
    </source>
</evidence>
<accession>A0AAP0G092</accession>
<dbReference type="Proteomes" id="UP001418222">
    <property type="component" value="Unassembled WGS sequence"/>
</dbReference>
<sequence>MKSSNDIFVCDGNYTSKRMLKMVGAFSKDPAPDMFITVAACCFSMLALMLAYALSM</sequence>
<keyword evidence="1" id="KW-0472">Membrane</keyword>
<organism evidence="2 3">
    <name type="scientific">Platanthera zijinensis</name>
    <dbReference type="NCBI Taxonomy" id="2320716"/>
    <lineage>
        <taxon>Eukaryota</taxon>
        <taxon>Viridiplantae</taxon>
        <taxon>Streptophyta</taxon>
        <taxon>Embryophyta</taxon>
        <taxon>Tracheophyta</taxon>
        <taxon>Spermatophyta</taxon>
        <taxon>Magnoliopsida</taxon>
        <taxon>Liliopsida</taxon>
        <taxon>Asparagales</taxon>
        <taxon>Orchidaceae</taxon>
        <taxon>Orchidoideae</taxon>
        <taxon>Orchideae</taxon>
        <taxon>Orchidinae</taxon>
        <taxon>Platanthera</taxon>
    </lineage>
</organism>
<feature type="transmembrane region" description="Helical" evidence="1">
    <location>
        <begin position="34"/>
        <end position="54"/>
    </location>
</feature>
<comment type="caution">
    <text evidence="2">The sequence shown here is derived from an EMBL/GenBank/DDBJ whole genome shotgun (WGS) entry which is preliminary data.</text>
</comment>
<proteinExistence type="predicted"/>
<evidence type="ECO:0000313" key="2">
    <source>
        <dbReference type="EMBL" id="KAK8930489.1"/>
    </source>
</evidence>
<dbReference type="AlphaFoldDB" id="A0AAP0G092"/>
<keyword evidence="3" id="KW-1185">Reference proteome</keyword>
<protein>
    <submittedName>
        <fullName evidence="2">Uncharacterized protein</fullName>
    </submittedName>
</protein>
<dbReference type="EMBL" id="JBBWWQ010000014">
    <property type="protein sequence ID" value="KAK8930489.1"/>
    <property type="molecule type" value="Genomic_DNA"/>
</dbReference>